<dbReference type="CDD" id="cd03696">
    <property type="entry name" value="SelB_II"/>
    <property type="match status" value="1"/>
</dbReference>
<dbReference type="InterPro" id="IPR004161">
    <property type="entry name" value="EFTu-like_2"/>
</dbReference>
<sequence length="299" mass="34106">MDHLNVFTYGIEDILREIAKKGTESDIRIYNRKDENSIMTFSEPIRYPDKVSSLTDSIYPMDTFIINGNKLDKNLGEVILALDLFSKKKGIIVADEDKRPVIDRVMKDTEISYEYFSGRPMEIVDLLKKINPVRKKDKPLVVIDHYFKVKSVGTVVLGFVLSGIVKKHDDLYLSEVNRQVQIRSIQVNDVDVDEAEAGTRVGLALRNVEVEELSRGMFLAPEQFEYFQAVSDDVSFHRSLRNKDTLSDPYVSDIMNYVKCNQEGENLTFRQKLPVIKDSVVISDQNGFPRVVGKASISK</sequence>
<dbReference type="STRING" id="273116.gene:9381140"/>
<accession>Q97BU2</accession>
<dbReference type="Pfam" id="PF03144">
    <property type="entry name" value="GTP_EFTU_D2"/>
    <property type="match status" value="1"/>
</dbReference>
<dbReference type="EMBL" id="BA000011">
    <property type="protein sequence ID" value="BAB59505.1"/>
    <property type="molecule type" value="Genomic_DNA"/>
</dbReference>
<dbReference type="PhylomeDB" id="Q97BU2"/>
<dbReference type="SUPFAM" id="SSF50447">
    <property type="entry name" value="Translation proteins"/>
    <property type="match status" value="1"/>
</dbReference>
<dbReference type="InterPro" id="IPR009000">
    <property type="entry name" value="Transl_B-barrel_sf"/>
</dbReference>
<feature type="domain" description="Translation elongation factor EFTu-like" evidence="1">
    <location>
        <begin position="153"/>
        <end position="219"/>
    </location>
</feature>
<dbReference type="OrthoDB" id="30874at2157"/>
<dbReference type="AlphaFoldDB" id="Q97BU2"/>
<dbReference type="GO" id="GO:0001514">
    <property type="term" value="P:selenocysteine incorporation"/>
    <property type="evidence" value="ECO:0007669"/>
    <property type="project" value="TreeGrafter"/>
</dbReference>
<dbReference type="Proteomes" id="UP000001017">
    <property type="component" value="Chromosome"/>
</dbReference>
<evidence type="ECO:0000313" key="3">
    <source>
        <dbReference type="Proteomes" id="UP000001017"/>
    </source>
</evidence>
<reference evidence="2 3" key="2">
    <citation type="journal article" date="2000" name="Proc. Natl. Acad. Sci. U.S.A.">
        <title>Archaeal adaptation to higher temperatures revealed by genomic sequence of Thermoplasma volcanium.</title>
        <authorList>
            <person name="Kawashima T."/>
            <person name="Amano N."/>
            <person name="Koike H."/>
            <person name="Makino S."/>
            <person name="Higuchi S."/>
            <person name="Kawashima-Ohya Y."/>
            <person name="Watanabe K."/>
            <person name="Yamazaki M."/>
            <person name="Kanehori K."/>
            <person name="Kawamoto T."/>
            <person name="Nunoshiba T."/>
            <person name="Yamamoto Y."/>
            <person name="Aramaki H."/>
            <person name="Makino K."/>
            <person name="Suzuki M."/>
        </authorList>
    </citation>
    <scope>NUCLEOTIDE SEQUENCE [LARGE SCALE GENOMIC DNA]</scope>
    <source>
        <strain evidence="3">ATCC 51530 / DSM 4299 / JCM 9571 / NBRC 15438 / GSS1</strain>
    </source>
</reference>
<name>Q97BU2_THEVO</name>
<dbReference type="GO" id="GO:0003746">
    <property type="term" value="F:translation elongation factor activity"/>
    <property type="evidence" value="ECO:0007669"/>
    <property type="project" value="TreeGrafter"/>
</dbReference>
<proteinExistence type="predicted"/>
<dbReference type="PANTHER" id="PTHR43721:SF11">
    <property type="entry name" value="SELENOCYSTEINE-SPECIFIC ELONGATION FACTOR"/>
    <property type="match status" value="1"/>
</dbReference>
<dbReference type="PaxDb" id="273116-14324578"/>
<dbReference type="GeneID" id="1440875"/>
<dbReference type="KEGG" id="tvo:TVG0353009"/>
<reference evidence="2 3" key="1">
    <citation type="journal article" date="1999" name="Proc. Jpn. Acad.">
        <title>Determination of the complete genomic DNA sequence of Thermoplasma volvanium GSS1.</title>
        <authorList>
            <person name="Kawashima T."/>
            <person name="Yamamoto Y."/>
            <person name="Aramaki H."/>
            <person name="Nunoshiba T."/>
            <person name="Kawamoto T."/>
            <person name="Watanabe K."/>
            <person name="Yamazaki M."/>
            <person name="Kanehori K."/>
            <person name="Amano N."/>
            <person name="Ohya Y."/>
            <person name="Makino K."/>
            <person name="Suzuki M."/>
        </authorList>
    </citation>
    <scope>NUCLEOTIDE SEQUENCE [LARGE SCALE GENOMIC DNA]</scope>
    <source>
        <strain evidence="3">ATCC 51530 / DSM 4299 / JCM 9571 / NBRC 15438 / GSS1</strain>
    </source>
</reference>
<dbReference type="HOGENOM" id="CLU_077867_0_0_2"/>
<dbReference type="GO" id="GO:0005525">
    <property type="term" value="F:GTP binding"/>
    <property type="evidence" value="ECO:0007669"/>
    <property type="project" value="InterPro"/>
</dbReference>
<dbReference type="RefSeq" id="WP_010916617.1">
    <property type="nucleotide sequence ID" value="NC_002689.2"/>
</dbReference>
<keyword evidence="3" id="KW-1185">Reference proteome</keyword>
<dbReference type="PANTHER" id="PTHR43721">
    <property type="entry name" value="ELONGATION FACTOR TU-RELATED"/>
    <property type="match status" value="1"/>
</dbReference>
<evidence type="ECO:0000259" key="1">
    <source>
        <dbReference type="Pfam" id="PF03144"/>
    </source>
</evidence>
<protein>
    <recommendedName>
        <fullName evidence="1">Translation elongation factor EFTu-like domain-containing protein</fullName>
    </recommendedName>
</protein>
<dbReference type="Gene3D" id="2.40.30.10">
    <property type="entry name" value="Translation factors"/>
    <property type="match status" value="1"/>
</dbReference>
<dbReference type="eggNOG" id="arCOG01564">
    <property type="taxonomic scope" value="Archaea"/>
</dbReference>
<gene>
    <name evidence="2" type="ORF">TVG0353009</name>
</gene>
<dbReference type="InterPro" id="IPR050055">
    <property type="entry name" value="EF-Tu_GTPase"/>
</dbReference>
<organism evidence="2 3">
    <name type="scientific">Thermoplasma volcanium (strain ATCC 51530 / DSM 4299 / JCM 9571 / NBRC 15438 / GSS1)</name>
    <dbReference type="NCBI Taxonomy" id="273116"/>
    <lineage>
        <taxon>Archaea</taxon>
        <taxon>Methanobacteriati</taxon>
        <taxon>Thermoplasmatota</taxon>
        <taxon>Thermoplasmata</taxon>
        <taxon>Thermoplasmatales</taxon>
        <taxon>Thermoplasmataceae</taxon>
        <taxon>Thermoplasma</taxon>
    </lineage>
</organism>
<evidence type="ECO:0000313" key="2">
    <source>
        <dbReference type="EMBL" id="BAB59505.1"/>
    </source>
</evidence>